<gene>
    <name evidence="4" type="ORF">EBB45_04315</name>
</gene>
<keyword evidence="2" id="KW-0560">Oxidoreductase</keyword>
<accession>A0A3N9UIN4</accession>
<dbReference type="GO" id="GO:0008911">
    <property type="term" value="F:lactaldehyde dehydrogenase (NAD+) activity"/>
    <property type="evidence" value="ECO:0007669"/>
    <property type="project" value="TreeGrafter"/>
</dbReference>
<dbReference type="Gene3D" id="3.40.605.10">
    <property type="entry name" value="Aldehyde Dehydrogenase, Chain A, domain 1"/>
    <property type="match status" value="1"/>
</dbReference>
<dbReference type="Gene3D" id="3.40.309.10">
    <property type="entry name" value="Aldehyde Dehydrogenase, Chain A, domain 2"/>
    <property type="match status" value="1"/>
</dbReference>
<dbReference type="InterPro" id="IPR016162">
    <property type="entry name" value="Ald_DH_N"/>
</dbReference>
<dbReference type="OrthoDB" id="9762913at2"/>
<dbReference type="AlphaFoldDB" id="A0A3N9UIN4"/>
<dbReference type="InterPro" id="IPR015590">
    <property type="entry name" value="Aldehyde_DH_dom"/>
</dbReference>
<evidence type="ECO:0000259" key="3">
    <source>
        <dbReference type="Pfam" id="PF00171"/>
    </source>
</evidence>
<feature type="domain" description="Aldehyde dehydrogenase" evidence="3">
    <location>
        <begin position="17"/>
        <end position="473"/>
    </location>
</feature>
<sequence length="478" mass="52120">MIKTTSKLIGNLINGEWIHSNETFEVLNKCTQEVIATVAHADESTVKEAVKAAREAFETNPLTVLKRYEILMNAASIIEKRKEEISLAICREVGKPIKEARQEVERGIQTFIASAEEGKRIVGEGMPIESQPGNDGKMSFSIRVPKGVVCAITPFNFPFNLTAHKIAPAIAAGNTVVLKPAQATPISAALIGEVLMEAGLPAGYLNIVNGKGSKLGDLLVKNPSIDFYTFTGSPEVGRFLKNNTGIRHVVLELGSNSPNIIHSDVKDLEEAMNLCIRRGFSNAGQACISVQRLYVQQDLYERALEISKNIVSTINIGNPEVEETDIGPMINEQEAVRTEKWVHEAVFEGATIVAGGRRNGAFFEPTVLANVTSNMKVMCEEVFAPVISIIPYETIEEAIAFANDSKYGLQAGIFTENLRVAMEAAKKLQFGGVNINEVSTYRVDILPYGGVKDSGLGKEGPKYVIEEMTDLKLINIHV</sequence>
<evidence type="ECO:0000313" key="4">
    <source>
        <dbReference type="EMBL" id="RQW75845.1"/>
    </source>
</evidence>
<dbReference type="FunFam" id="3.40.605.10:FF:000007">
    <property type="entry name" value="NAD/NADP-dependent betaine aldehyde dehydrogenase"/>
    <property type="match status" value="1"/>
</dbReference>
<reference evidence="4 5" key="1">
    <citation type="journal article" date="2013" name="J. Microbiol.">
        <title>Lysinibacillus chungkukjangi sp. nov., isolated from Chungkukjang, Korean fermented soybean food.</title>
        <authorList>
            <person name="Kim S.J."/>
            <person name="Jang Y.H."/>
            <person name="Hamada M."/>
            <person name="Ahn J.H."/>
            <person name="Weon H.Y."/>
            <person name="Suzuki K."/>
            <person name="Whang K.S."/>
            <person name="Kwon S.W."/>
        </authorList>
    </citation>
    <scope>NUCLEOTIDE SEQUENCE [LARGE SCALE GENOMIC DNA]</scope>
    <source>
        <strain evidence="4 5">MCCC 1A12701</strain>
    </source>
</reference>
<dbReference type="InterPro" id="IPR016163">
    <property type="entry name" value="Ald_DH_C"/>
</dbReference>
<comment type="similarity">
    <text evidence="1">Belongs to the aldehyde dehydrogenase family.</text>
</comment>
<evidence type="ECO:0000256" key="2">
    <source>
        <dbReference type="ARBA" id="ARBA00023002"/>
    </source>
</evidence>
<dbReference type="InterPro" id="IPR051020">
    <property type="entry name" value="ALDH-related_metabolic_enz"/>
</dbReference>
<organism evidence="4 5">
    <name type="scientific">Lysinibacillus composti</name>
    <dbReference type="NCBI Taxonomy" id="720633"/>
    <lineage>
        <taxon>Bacteria</taxon>
        <taxon>Bacillati</taxon>
        <taxon>Bacillota</taxon>
        <taxon>Bacilli</taxon>
        <taxon>Bacillales</taxon>
        <taxon>Bacillaceae</taxon>
        <taxon>Lysinibacillus</taxon>
    </lineage>
</organism>
<dbReference type="RefSeq" id="WP_124762994.1">
    <property type="nucleotide sequence ID" value="NZ_JAFBDY010000002.1"/>
</dbReference>
<protein>
    <submittedName>
        <fullName evidence="4">Aldehyde dehydrogenase family protein</fullName>
    </submittedName>
</protein>
<proteinExistence type="inferred from homology"/>
<dbReference type="InterPro" id="IPR016161">
    <property type="entry name" value="Ald_DH/histidinol_DH"/>
</dbReference>
<dbReference type="Proteomes" id="UP000274033">
    <property type="component" value="Unassembled WGS sequence"/>
</dbReference>
<keyword evidence="5" id="KW-1185">Reference proteome</keyword>
<dbReference type="SUPFAM" id="SSF53720">
    <property type="entry name" value="ALDH-like"/>
    <property type="match status" value="1"/>
</dbReference>
<dbReference type="PANTHER" id="PTHR42991:SF1">
    <property type="entry name" value="ALDEHYDE DEHYDROGENASE"/>
    <property type="match status" value="1"/>
</dbReference>
<evidence type="ECO:0000256" key="1">
    <source>
        <dbReference type="ARBA" id="ARBA00009986"/>
    </source>
</evidence>
<dbReference type="PANTHER" id="PTHR42991">
    <property type="entry name" value="ALDEHYDE DEHYDROGENASE"/>
    <property type="match status" value="1"/>
</dbReference>
<evidence type="ECO:0000313" key="5">
    <source>
        <dbReference type="Proteomes" id="UP000274033"/>
    </source>
</evidence>
<comment type="caution">
    <text evidence="4">The sequence shown here is derived from an EMBL/GenBank/DDBJ whole genome shotgun (WGS) entry which is preliminary data.</text>
</comment>
<dbReference type="EMBL" id="RRCT01000002">
    <property type="protein sequence ID" value="RQW75845.1"/>
    <property type="molecule type" value="Genomic_DNA"/>
</dbReference>
<name>A0A3N9UIN4_9BACI</name>
<dbReference type="Pfam" id="PF00171">
    <property type="entry name" value="Aldedh"/>
    <property type="match status" value="1"/>
</dbReference>